<sequence>MARLYVWLVDAGFSAEYLDRCTLLDLDLLAAQVNELRKSDRGRPRL</sequence>
<dbReference type="Proteomes" id="UP000546464">
    <property type="component" value="Unassembled WGS sequence"/>
</dbReference>
<keyword evidence="2" id="KW-1185">Reference proteome</keyword>
<protein>
    <submittedName>
        <fullName evidence="1">Uncharacterized protein</fullName>
    </submittedName>
</protein>
<evidence type="ECO:0000313" key="1">
    <source>
        <dbReference type="EMBL" id="MBC2592699.1"/>
    </source>
</evidence>
<reference evidence="1 2" key="1">
    <citation type="submission" date="2020-07" db="EMBL/GenBank/DDBJ databases">
        <authorList>
            <person name="Feng X."/>
        </authorList>
    </citation>
    <scope>NUCLEOTIDE SEQUENCE [LARGE SCALE GENOMIC DNA]</scope>
    <source>
        <strain evidence="1 2">JCM31066</strain>
    </source>
</reference>
<comment type="caution">
    <text evidence="1">The sequence shown here is derived from an EMBL/GenBank/DDBJ whole genome shotgun (WGS) entry which is preliminary data.</text>
</comment>
<organism evidence="1 2">
    <name type="scientific">Ruficoccus amylovorans</name>
    <dbReference type="NCBI Taxonomy" id="1804625"/>
    <lineage>
        <taxon>Bacteria</taxon>
        <taxon>Pseudomonadati</taxon>
        <taxon>Verrucomicrobiota</taxon>
        <taxon>Opitutia</taxon>
        <taxon>Puniceicoccales</taxon>
        <taxon>Cerasicoccaceae</taxon>
        <taxon>Ruficoccus</taxon>
    </lineage>
</organism>
<evidence type="ECO:0000313" key="2">
    <source>
        <dbReference type="Proteomes" id="UP000546464"/>
    </source>
</evidence>
<dbReference type="EMBL" id="JACHVB010000004">
    <property type="protein sequence ID" value="MBC2592699.1"/>
    <property type="molecule type" value="Genomic_DNA"/>
</dbReference>
<proteinExistence type="predicted"/>
<name>A0A842H9B2_9BACT</name>
<gene>
    <name evidence="1" type="ORF">H5P28_00335</name>
</gene>
<dbReference type="RefSeq" id="WP_185673738.1">
    <property type="nucleotide sequence ID" value="NZ_JACHVB010000004.1"/>
</dbReference>
<accession>A0A842H9B2</accession>
<dbReference type="AlphaFoldDB" id="A0A842H9B2"/>